<keyword evidence="5" id="KW-0812">Transmembrane</keyword>
<dbReference type="AlphaFoldDB" id="A0A834YPH5"/>
<comment type="similarity">
    <text evidence="1">Belongs to the ATP-dependent AMP-binding enzyme family.</text>
</comment>
<dbReference type="Proteomes" id="UP000655225">
    <property type="component" value="Unassembled WGS sequence"/>
</dbReference>
<evidence type="ECO:0000256" key="1">
    <source>
        <dbReference type="ARBA" id="ARBA00006432"/>
    </source>
</evidence>
<dbReference type="GO" id="GO:0016207">
    <property type="term" value="F:4-coumarate-CoA ligase activity"/>
    <property type="evidence" value="ECO:0007669"/>
    <property type="project" value="UniProtKB-EC"/>
</dbReference>
<dbReference type="GO" id="GO:0006744">
    <property type="term" value="P:ubiquinone biosynthetic process"/>
    <property type="evidence" value="ECO:0007669"/>
    <property type="project" value="TreeGrafter"/>
</dbReference>
<dbReference type="Gene3D" id="3.40.50.980">
    <property type="match status" value="1"/>
</dbReference>
<feature type="transmembrane region" description="Helical" evidence="5">
    <location>
        <begin position="28"/>
        <end position="47"/>
    </location>
</feature>
<feature type="domain" description="AMP-dependent synthetase/ligase" evidence="6">
    <location>
        <begin position="80"/>
        <end position="141"/>
    </location>
</feature>
<comment type="catalytic activity">
    <reaction evidence="4">
        <text>(E)-4-coumarate + ATP + CoA = (E)-4-coumaroyl-CoA + AMP + diphosphate</text>
        <dbReference type="Rhea" id="RHEA:19641"/>
        <dbReference type="ChEBI" id="CHEBI:12876"/>
        <dbReference type="ChEBI" id="CHEBI:30616"/>
        <dbReference type="ChEBI" id="CHEBI:33019"/>
        <dbReference type="ChEBI" id="CHEBI:57287"/>
        <dbReference type="ChEBI" id="CHEBI:85008"/>
        <dbReference type="ChEBI" id="CHEBI:456215"/>
        <dbReference type="EC" id="6.2.1.12"/>
    </reaction>
    <physiologicalReaction direction="left-to-right" evidence="4">
        <dbReference type="Rhea" id="RHEA:19642"/>
    </physiologicalReaction>
</comment>
<dbReference type="Pfam" id="PF00501">
    <property type="entry name" value="AMP-binding"/>
    <property type="match status" value="2"/>
</dbReference>
<name>A0A834YPH5_TETSI</name>
<dbReference type="InterPro" id="IPR042099">
    <property type="entry name" value="ANL_N_sf"/>
</dbReference>
<dbReference type="PANTHER" id="PTHR24096:SF149">
    <property type="entry name" value="AMP-BINDING DOMAIN-CONTAINING PROTEIN-RELATED"/>
    <property type="match status" value="1"/>
</dbReference>
<evidence type="ECO:0000256" key="5">
    <source>
        <dbReference type="SAM" id="Phobius"/>
    </source>
</evidence>
<evidence type="ECO:0000256" key="2">
    <source>
        <dbReference type="ARBA" id="ARBA00012959"/>
    </source>
</evidence>
<keyword evidence="3" id="KW-0436">Ligase</keyword>
<evidence type="ECO:0000313" key="7">
    <source>
        <dbReference type="EMBL" id="KAF8391910.1"/>
    </source>
</evidence>
<evidence type="ECO:0000256" key="3">
    <source>
        <dbReference type="ARBA" id="ARBA00022598"/>
    </source>
</evidence>
<accession>A0A834YPH5</accession>
<keyword evidence="5" id="KW-1133">Transmembrane helix</keyword>
<dbReference type="InterPro" id="IPR000873">
    <property type="entry name" value="AMP-dep_synth/lig_dom"/>
</dbReference>
<reference evidence="7 8" key="1">
    <citation type="submission" date="2020-04" db="EMBL/GenBank/DDBJ databases">
        <title>Plant Genome Project.</title>
        <authorList>
            <person name="Zhang R.-G."/>
        </authorList>
    </citation>
    <scope>NUCLEOTIDE SEQUENCE [LARGE SCALE GENOMIC DNA]</scope>
    <source>
        <strain evidence="7">YNK0</strain>
        <tissue evidence="7">Leaf</tissue>
    </source>
</reference>
<dbReference type="GO" id="GO:0005777">
    <property type="term" value="C:peroxisome"/>
    <property type="evidence" value="ECO:0007669"/>
    <property type="project" value="TreeGrafter"/>
</dbReference>
<keyword evidence="5" id="KW-0472">Membrane</keyword>
<protein>
    <recommendedName>
        <fullName evidence="2">4-coumarate--CoA ligase</fullName>
        <ecNumber evidence="2">6.2.1.12</ecNumber>
    </recommendedName>
</protein>
<organism evidence="7 8">
    <name type="scientific">Tetracentron sinense</name>
    <name type="common">Spur-leaf</name>
    <dbReference type="NCBI Taxonomy" id="13715"/>
    <lineage>
        <taxon>Eukaryota</taxon>
        <taxon>Viridiplantae</taxon>
        <taxon>Streptophyta</taxon>
        <taxon>Embryophyta</taxon>
        <taxon>Tracheophyta</taxon>
        <taxon>Spermatophyta</taxon>
        <taxon>Magnoliopsida</taxon>
        <taxon>Trochodendrales</taxon>
        <taxon>Trochodendraceae</taxon>
        <taxon>Tetracentron</taxon>
    </lineage>
</organism>
<sequence length="141" mass="15073">MVKSMASGLHEIGISQGDVVLVLLPKTLYFPVILLGILSIGAIVTTMNPLSSKGVETHGTLISMIELLVLFEASQYKNPGSTIVAMRKFDPNEMVRAIDGYEVTHFLVVPPILMSLMRLETAGSSNLSSLKQVTCGAAPLS</sequence>
<dbReference type="EMBL" id="JABCRI010000016">
    <property type="protein sequence ID" value="KAF8391910.1"/>
    <property type="molecule type" value="Genomic_DNA"/>
</dbReference>
<dbReference type="OMA" id="RFKIHAL"/>
<evidence type="ECO:0000313" key="8">
    <source>
        <dbReference type="Proteomes" id="UP000655225"/>
    </source>
</evidence>
<gene>
    <name evidence="7" type="ORF">HHK36_022250</name>
</gene>
<evidence type="ECO:0000256" key="4">
    <source>
        <dbReference type="ARBA" id="ARBA00034252"/>
    </source>
</evidence>
<dbReference type="PANTHER" id="PTHR24096">
    <property type="entry name" value="LONG-CHAIN-FATTY-ACID--COA LIGASE"/>
    <property type="match status" value="1"/>
</dbReference>
<keyword evidence="8" id="KW-1185">Reference proteome</keyword>
<feature type="domain" description="AMP-dependent synthetase/ligase" evidence="6">
    <location>
        <begin position="2"/>
        <end position="52"/>
    </location>
</feature>
<proteinExistence type="inferred from homology"/>
<dbReference type="EC" id="6.2.1.12" evidence="2"/>
<dbReference type="SUPFAM" id="SSF56801">
    <property type="entry name" value="Acetyl-CoA synthetase-like"/>
    <property type="match status" value="1"/>
</dbReference>
<comment type="caution">
    <text evidence="7">The sequence shown here is derived from an EMBL/GenBank/DDBJ whole genome shotgun (WGS) entry which is preliminary data.</text>
</comment>
<dbReference type="Gene3D" id="3.40.50.12780">
    <property type="entry name" value="N-terminal domain of ligase-like"/>
    <property type="match status" value="1"/>
</dbReference>
<dbReference type="OrthoDB" id="10253869at2759"/>
<evidence type="ECO:0000259" key="6">
    <source>
        <dbReference type="Pfam" id="PF00501"/>
    </source>
</evidence>